<keyword evidence="3" id="KW-1185">Reference proteome</keyword>
<evidence type="ECO:0000256" key="1">
    <source>
        <dbReference type="SAM" id="MobiDB-lite"/>
    </source>
</evidence>
<sequence length="67" mass="6976">MEEGVGVEGPGAVPVAEPADAVRMEVEAEEDWREAADGSSVRARNGGNVGSLSASLYEEKGKKKIAM</sequence>
<proteinExistence type="predicted"/>
<reference evidence="2 3" key="1">
    <citation type="submission" date="2017-11" db="EMBL/GenBank/DDBJ databases">
        <title>De-novo sequencing of pomegranate (Punica granatum L.) genome.</title>
        <authorList>
            <person name="Akparov Z."/>
            <person name="Amiraslanov A."/>
            <person name="Hajiyeva S."/>
            <person name="Abbasov M."/>
            <person name="Kaur K."/>
            <person name="Hamwieh A."/>
            <person name="Solovyev V."/>
            <person name="Salamov A."/>
            <person name="Braich B."/>
            <person name="Kosarev P."/>
            <person name="Mahmoud A."/>
            <person name="Hajiyev E."/>
            <person name="Babayeva S."/>
            <person name="Izzatullayeva V."/>
            <person name="Mammadov A."/>
            <person name="Mammadov A."/>
            <person name="Sharifova S."/>
            <person name="Ojaghi J."/>
            <person name="Eynullazada K."/>
            <person name="Bayramov B."/>
            <person name="Abdulazimova A."/>
            <person name="Shahmuradov I."/>
        </authorList>
    </citation>
    <scope>NUCLEOTIDE SEQUENCE [LARGE SCALE GENOMIC DNA]</scope>
    <source>
        <strain evidence="3">cv. AG2017</strain>
        <tissue evidence="2">Leaf</tissue>
    </source>
</reference>
<gene>
    <name evidence="2" type="ORF">CRG98_035094</name>
</gene>
<evidence type="ECO:0000313" key="3">
    <source>
        <dbReference type="Proteomes" id="UP000233551"/>
    </source>
</evidence>
<dbReference type="EMBL" id="PGOL01002876">
    <property type="protein sequence ID" value="PKI44507.1"/>
    <property type="molecule type" value="Genomic_DNA"/>
</dbReference>
<protein>
    <submittedName>
        <fullName evidence="2">Uncharacterized protein</fullName>
    </submittedName>
</protein>
<dbReference type="AlphaFoldDB" id="A0A2I0IKI3"/>
<comment type="caution">
    <text evidence="2">The sequence shown here is derived from an EMBL/GenBank/DDBJ whole genome shotgun (WGS) entry which is preliminary data.</text>
</comment>
<dbReference type="Proteomes" id="UP000233551">
    <property type="component" value="Unassembled WGS sequence"/>
</dbReference>
<organism evidence="2 3">
    <name type="scientific">Punica granatum</name>
    <name type="common">Pomegranate</name>
    <dbReference type="NCBI Taxonomy" id="22663"/>
    <lineage>
        <taxon>Eukaryota</taxon>
        <taxon>Viridiplantae</taxon>
        <taxon>Streptophyta</taxon>
        <taxon>Embryophyta</taxon>
        <taxon>Tracheophyta</taxon>
        <taxon>Spermatophyta</taxon>
        <taxon>Magnoliopsida</taxon>
        <taxon>eudicotyledons</taxon>
        <taxon>Gunneridae</taxon>
        <taxon>Pentapetalae</taxon>
        <taxon>rosids</taxon>
        <taxon>malvids</taxon>
        <taxon>Myrtales</taxon>
        <taxon>Lythraceae</taxon>
        <taxon>Punica</taxon>
    </lineage>
</organism>
<evidence type="ECO:0000313" key="2">
    <source>
        <dbReference type="EMBL" id="PKI44507.1"/>
    </source>
</evidence>
<name>A0A2I0IKI3_PUNGR</name>
<feature type="region of interest" description="Disordered" evidence="1">
    <location>
        <begin position="33"/>
        <end position="52"/>
    </location>
</feature>
<accession>A0A2I0IKI3</accession>